<reference evidence="3" key="3">
    <citation type="journal article" date="2016" name="Gigascience">
        <title>De novo construction of an expanded transcriptome assembly for the western tarnished plant bug, Lygus hesperus.</title>
        <authorList>
            <person name="Tassone E.E."/>
            <person name="Geib S.M."/>
            <person name="Hall B."/>
            <person name="Fabrick J.A."/>
            <person name="Brent C.S."/>
            <person name="Hull J.J."/>
        </authorList>
    </citation>
    <scope>NUCLEOTIDE SEQUENCE</scope>
</reference>
<feature type="transmembrane region" description="Helical" evidence="1">
    <location>
        <begin position="45"/>
        <end position="65"/>
    </location>
</feature>
<evidence type="ECO:0000313" key="3">
    <source>
        <dbReference type="EMBL" id="JAP98556.1"/>
    </source>
</evidence>
<dbReference type="EMBL" id="GBHO01033070">
    <property type="protein sequence ID" value="JAG10534.1"/>
    <property type="molecule type" value="Transcribed_RNA"/>
</dbReference>
<name>A0A0A9WRT3_LYGHE</name>
<dbReference type="AlphaFoldDB" id="A0A0A9WRT3"/>
<sequence length="256" mass="29090">MGISGLLHLSEKKQPVYFVGNDNDSTPQPSFTAIRASTYPSSTRTVARVVAYFELITALVFWVPVLDIPRNLYLFYCWNNGEVSSQAYPEWDVVMFVIACTIARFLAAALLLIGTFKNESWYTVPYLLVQMLLLFGGPFVVLYSSLGYNGTLPALRYNLGWVAMLPLIVILVRVEYIKWRSVYHFYDALTAKHISSEFAKMIDNETSNIQKMKEDAKADSEWYMKQVYGTATMQEIDPKEAEALVPQVNNEDNTKA</sequence>
<dbReference type="EMBL" id="GDHC01019584">
    <property type="protein sequence ID" value="JAP99044.1"/>
    <property type="molecule type" value="Transcribed_RNA"/>
</dbReference>
<feature type="transmembrane region" description="Helical" evidence="1">
    <location>
        <begin position="126"/>
        <end position="146"/>
    </location>
</feature>
<keyword evidence="1" id="KW-1133">Transmembrane helix</keyword>
<reference evidence="2" key="2">
    <citation type="submission" date="2014-07" db="EMBL/GenBank/DDBJ databases">
        <authorList>
            <person name="Hull J."/>
        </authorList>
    </citation>
    <scope>NUCLEOTIDE SEQUENCE</scope>
</reference>
<feature type="transmembrane region" description="Helical" evidence="1">
    <location>
        <begin position="93"/>
        <end position="114"/>
    </location>
</feature>
<feature type="transmembrane region" description="Helical" evidence="1">
    <location>
        <begin position="158"/>
        <end position="176"/>
    </location>
</feature>
<evidence type="ECO:0000313" key="4">
    <source>
        <dbReference type="EMBL" id="JAP99044.1"/>
    </source>
</evidence>
<evidence type="ECO:0000256" key="1">
    <source>
        <dbReference type="SAM" id="Phobius"/>
    </source>
</evidence>
<evidence type="ECO:0000313" key="2">
    <source>
        <dbReference type="EMBL" id="JAG10534.1"/>
    </source>
</evidence>
<keyword evidence="1" id="KW-0812">Transmembrane</keyword>
<accession>A0A0A9WRT3</accession>
<gene>
    <name evidence="2" type="ORF">CM83_39193</name>
    <name evidence="4" type="ORF">g.49208</name>
    <name evidence="3" type="ORF">g.49209</name>
</gene>
<protein>
    <submittedName>
        <fullName evidence="2">Uncharacterized protein</fullName>
    </submittedName>
</protein>
<reference evidence="2" key="1">
    <citation type="journal article" date="2014" name="PLoS ONE">
        <title>Transcriptome-Based Identification of ABC Transporters in the Western Tarnished Plant Bug Lygus hesperus.</title>
        <authorList>
            <person name="Hull J.J."/>
            <person name="Chaney K."/>
            <person name="Geib S.M."/>
            <person name="Fabrick J.A."/>
            <person name="Brent C.S."/>
            <person name="Walsh D."/>
            <person name="Lavine L.C."/>
        </authorList>
    </citation>
    <scope>NUCLEOTIDE SEQUENCE</scope>
</reference>
<organism evidence="2">
    <name type="scientific">Lygus hesperus</name>
    <name type="common">Western plant bug</name>
    <dbReference type="NCBI Taxonomy" id="30085"/>
    <lineage>
        <taxon>Eukaryota</taxon>
        <taxon>Metazoa</taxon>
        <taxon>Ecdysozoa</taxon>
        <taxon>Arthropoda</taxon>
        <taxon>Hexapoda</taxon>
        <taxon>Insecta</taxon>
        <taxon>Pterygota</taxon>
        <taxon>Neoptera</taxon>
        <taxon>Paraneoptera</taxon>
        <taxon>Hemiptera</taxon>
        <taxon>Heteroptera</taxon>
        <taxon>Panheteroptera</taxon>
        <taxon>Cimicomorpha</taxon>
        <taxon>Miridae</taxon>
        <taxon>Mirini</taxon>
        <taxon>Lygus</taxon>
    </lineage>
</organism>
<dbReference type="EMBL" id="GDHC01020072">
    <property type="protein sequence ID" value="JAP98556.1"/>
    <property type="molecule type" value="Transcribed_RNA"/>
</dbReference>
<keyword evidence="1" id="KW-0472">Membrane</keyword>
<proteinExistence type="predicted"/>